<feature type="compositionally biased region" description="Gly residues" evidence="1">
    <location>
        <begin position="555"/>
        <end position="565"/>
    </location>
</feature>
<feature type="compositionally biased region" description="Gly residues" evidence="1">
    <location>
        <begin position="80"/>
        <end position="89"/>
    </location>
</feature>
<sequence length="715" mass="73997">MPVGPPLLEALGNADVFYEMQYKEVKIVASAYKTFANRVVNLKGKLDALKSSLPGPEDSPIPSPSEDAPSPTGSDSPFLGLGGGRGGRLGFDPDLDGSAMDDRDMGVVREGDNRDVEDMDLSEEDMETANTAEKQSSSVTVSKVTSSKTAAKPAPVTLIRTSIDSPLKKAAPSTPTPVTPSTPPSGPTAHLGMNLANVDLGKISSILSSITSAMKNTAASPVSRPSPGTPTTPSGQSSSSKTPVGPTPPSPALASILSRVNVTPEGILNALSKTHTQGLSSLLRSGSSSSSAPSSHASPDSSAAKAPPTPTTPSNTKPPLTNSLKRDTPERSRGARDWEKNREASPPPPSLPSRSVSPPSLESKINRFLQGNPGFSLGLGDGSPLLGGDGVDGTPVRDESGGTPTQDEIMDTPGGVSSDPLGLNSDPKSLGSSIGHDLSPTAYRSDPWDAVITPTGSSSDADFLSSSSHFQGYGAGKKAAKLKEEDLKRKISSSSLGSSKVKKDGQNSHGKSHGNDRSVEGERRASIGSRKTSGGSEEGGMSGTRDEKGKRGGEEGGGSSDGEGGQYHRIETLVSPCTEGAPFQSLGGFSNRQPTGERIQTVESIRVIGQGLRRGGGGEGGRPGGGMWYDEEGYLDAQPPSPSPQGGSDDMTSPTMPPPTSHHHLPPHPHSNHPPHPHPHGPPPQFQMPPYHGENPQGPPPSHLHHHPPPPFFNS</sequence>
<dbReference type="Proteomes" id="UP000314982">
    <property type="component" value="Unassembled WGS sequence"/>
</dbReference>
<feature type="compositionally biased region" description="Low complexity" evidence="1">
    <location>
        <begin position="220"/>
        <end position="243"/>
    </location>
</feature>
<dbReference type="GO" id="GO:0000993">
    <property type="term" value="F:RNA polymerase II complex binding"/>
    <property type="evidence" value="ECO:0007669"/>
    <property type="project" value="TreeGrafter"/>
</dbReference>
<dbReference type="GeneTree" id="ENSGT00950000183094"/>
<feature type="region of interest" description="Disordered" evidence="1">
    <location>
        <begin position="217"/>
        <end position="253"/>
    </location>
</feature>
<feature type="compositionally biased region" description="Basic and acidic residues" evidence="1">
    <location>
        <begin position="100"/>
        <end position="116"/>
    </location>
</feature>
<feature type="compositionally biased region" description="Low complexity" evidence="1">
    <location>
        <begin position="136"/>
        <end position="152"/>
    </location>
</feature>
<keyword evidence="3" id="KW-1185">Reference proteome</keyword>
<dbReference type="GO" id="GO:0031124">
    <property type="term" value="P:mRNA 3'-end processing"/>
    <property type="evidence" value="ECO:0007669"/>
    <property type="project" value="TreeGrafter"/>
</dbReference>
<feature type="compositionally biased region" description="Gly residues" evidence="1">
    <location>
        <begin position="612"/>
        <end position="627"/>
    </location>
</feature>
<protein>
    <submittedName>
        <fullName evidence="2">Regulation of nuclear pre-mRNA domain containing 2b</fullName>
    </submittedName>
</protein>
<reference evidence="3" key="1">
    <citation type="submission" date="2018-06" db="EMBL/GenBank/DDBJ databases">
        <title>Genome assembly of Danube salmon.</title>
        <authorList>
            <person name="Macqueen D.J."/>
            <person name="Gundappa M.K."/>
        </authorList>
    </citation>
    <scope>NUCLEOTIDE SEQUENCE [LARGE SCALE GENOMIC DNA]</scope>
</reference>
<feature type="compositionally biased region" description="Basic and acidic residues" evidence="1">
    <location>
        <begin position="544"/>
        <end position="554"/>
    </location>
</feature>
<feature type="compositionally biased region" description="Low complexity" evidence="1">
    <location>
        <begin position="352"/>
        <end position="363"/>
    </location>
</feature>
<name>A0A4W5RI49_9TELE</name>
<proteinExistence type="predicted"/>
<feature type="compositionally biased region" description="Acidic residues" evidence="1">
    <location>
        <begin position="117"/>
        <end position="127"/>
    </location>
</feature>
<accession>A0A4W5RI49</accession>
<feature type="region of interest" description="Disordered" evidence="1">
    <location>
        <begin position="279"/>
        <end position="715"/>
    </location>
</feature>
<dbReference type="PANTHER" id="PTHR12460">
    <property type="entry name" value="CYCLIN-DEPENDENT KINASE INHIBITOR-RELATED PROTEIN"/>
    <property type="match status" value="1"/>
</dbReference>
<reference evidence="2" key="2">
    <citation type="submission" date="2025-08" db="UniProtKB">
        <authorList>
            <consortium name="Ensembl"/>
        </authorList>
    </citation>
    <scope>IDENTIFICATION</scope>
</reference>
<feature type="compositionally biased region" description="Low complexity" evidence="1">
    <location>
        <begin position="279"/>
        <end position="323"/>
    </location>
</feature>
<reference evidence="2" key="3">
    <citation type="submission" date="2025-09" db="UniProtKB">
        <authorList>
            <consortium name="Ensembl"/>
        </authorList>
    </citation>
    <scope>IDENTIFICATION</scope>
</reference>
<dbReference type="STRING" id="62062.ENSHHUP00000089581"/>
<feature type="compositionally biased region" description="Pro residues" evidence="1">
    <location>
        <begin position="174"/>
        <end position="186"/>
    </location>
</feature>
<organism evidence="2 3">
    <name type="scientific">Hucho hucho</name>
    <name type="common">huchen</name>
    <dbReference type="NCBI Taxonomy" id="62062"/>
    <lineage>
        <taxon>Eukaryota</taxon>
        <taxon>Metazoa</taxon>
        <taxon>Chordata</taxon>
        <taxon>Craniata</taxon>
        <taxon>Vertebrata</taxon>
        <taxon>Euteleostomi</taxon>
        <taxon>Actinopterygii</taxon>
        <taxon>Neopterygii</taxon>
        <taxon>Teleostei</taxon>
        <taxon>Protacanthopterygii</taxon>
        <taxon>Salmoniformes</taxon>
        <taxon>Salmonidae</taxon>
        <taxon>Salmoninae</taxon>
        <taxon>Hucho</taxon>
    </lineage>
</organism>
<feature type="compositionally biased region" description="Basic residues" evidence="1">
    <location>
        <begin position="661"/>
        <end position="679"/>
    </location>
</feature>
<feature type="compositionally biased region" description="Basic and acidic residues" evidence="1">
    <location>
        <begin position="513"/>
        <end position="525"/>
    </location>
</feature>
<feature type="compositionally biased region" description="Gly residues" evidence="1">
    <location>
        <begin position="377"/>
        <end position="391"/>
    </location>
</feature>
<feature type="compositionally biased region" description="Basic and acidic residues" evidence="1">
    <location>
        <begin position="324"/>
        <end position="343"/>
    </location>
</feature>
<dbReference type="PANTHER" id="PTHR12460:SF40">
    <property type="entry name" value="REGULATION OF NUCLEAR PRE-MRNA DOMAIN-CONTAINING PROTEIN 2"/>
    <property type="match status" value="1"/>
</dbReference>
<feature type="compositionally biased region" description="Low complexity" evidence="1">
    <location>
        <begin position="457"/>
        <end position="468"/>
    </location>
</feature>
<dbReference type="AlphaFoldDB" id="A0A4W5RI49"/>
<feature type="region of interest" description="Disordered" evidence="1">
    <location>
        <begin position="50"/>
        <end position="192"/>
    </location>
</feature>
<dbReference type="Ensembl" id="ENSHHUT00000092359.1">
    <property type="protein sequence ID" value="ENSHHUP00000089581.1"/>
    <property type="gene ID" value="ENSHHUG00000051716.1"/>
</dbReference>
<evidence type="ECO:0000313" key="3">
    <source>
        <dbReference type="Proteomes" id="UP000314982"/>
    </source>
</evidence>
<evidence type="ECO:0000313" key="2">
    <source>
        <dbReference type="Ensembl" id="ENSHHUP00000089581.1"/>
    </source>
</evidence>
<evidence type="ECO:0000256" key="1">
    <source>
        <dbReference type="SAM" id="MobiDB-lite"/>
    </source>
</evidence>